<dbReference type="InterPro" id="IPR001343">
    <property type="entry name" value="Hemolysn_Ca-bd"/>
</dbReference>
<organism evidence="3 4">
    <name type="scientific">Cereibacter sphaeroides</name>
    <name type="common">Rhodobacter sphaeroides</name>
    <dbReference type="NCBI Taxonomy" id="1063"/>
    <lineage>
        <taxon>Bacteria</taxon>
        <taxon>Pseudomonadati</taxon>
        <taxon>Pseudomonadota</taxon>
        <taxon>Alphaproteobacteria</taxon>
        <taxon>Rhodobacterales</taxon>
        <taxon>Paracoccaceae</taxon>
        <taxon>Cereibacter</taxon>
    </lineage>
</organism>
<evidence type="ECO:0000313" key="4">
    <source>
        <dbReference type="Proteomes" id="UP000266305"/>
    </source>
</evidence>
<gene>
    <name evidence="3" type="ORF">D1114_12795</name>
</gene>
<dbReference type="PANTHER" id="PTHR38340:SF1">
    <property type="entry name" value="S-LAYER PROTEIN"/>
    <property type="match status" value="1"/>
</dbReference>
<dbReference type="SUPFAM" id="SSF51120">
    <property type="entry name" value="beta-Roll"/>
    <property type="match status" value="2"/>
</dbReference>
<protein>
    <submittedName>
        <fullName evidence="3">Calcium-binding protein</fullName>
    </submittedName>
</protein>
<dbReference type="Pfam" id="PF00353">
    <property type="entry name" value="HemolysinCabind"/>
    <property type="match status" value="3"/>
</dbReference>
<evidence type="ECO:0000256" key="1">
    <source>
        <dbReference type="ARBA" id="ARBA00004613"/>
    </source>
</evidence>
<dbReference type="EMBL" id="QWGP01000013">
    <property type="protein sequence ID" value="RHZ94268.1"/>
    <property type="molecule type" value="Genomic_DNA"/>
</dbReference>
<dbReference type="PROSITE" id="PS00330">
    <property type="entry name" value="HEMOLYSIN_CALCIUM"/>
    <property type="match status" value="4"/>
</dbReference>
<evidence type="ECO:0000256" key="2">
    <source>
        <dbReference type="ARBA" id="ARBA00022525"/>
    </source>
</evidence>
<dbReference type="Proteomes" id="UP000266305">
    <property type="component" value="Unassembled WGS sequence"/>
</dbReference>
<dbReference type="InterPro" id="IPR018511">
    <property type="entry name" value="Hemolysin-typ_Ca-bd_CS"/>
</dbReference>
<proteinExistence type="predicted"/>
<dbReference type="InterPro" id="IPR050557">
    <property type="entry name" value="RTX_toxin/Mannuronan_C5-epim"/>
</dbReference>
<dbReference type="InterPro" id="IPR011049">
    <property type="entry name" value="Serralysin-like_metalloprot_C"/>
</dbReference>
<reference evidence="3 4" key="1">
    <citation type="submission" date="2018-08" db="EMBL/GenBank/DDBJ databases">
        <title>Draft genome sequence of Rhodobacter sphaeroides FY.</title>
        <authorList>
            <person name="Rayyan A."/>
            <person name="Meyer T.E."/>
            <person name="Kyndt J.A."/>
        </authorList>
    </citation>
    <scope>NUCLEOTIDE SEQUENCE [LARGE SCALE GENOMIC DNA]</scope>
    <source>
        <strain evidence="3 4">FY</strain>
    </source>
</reference>
<sequence length="507" mass="52467">MIIKTDTVWTAKDVIKIKGEVQIAPGATLTIEPGAKVSGGTIKVFGHLVAEGTSKSKIAFEDVNFLFGASVSQPGRIDIDNAVMTGGTFLDATGNASYGSFDVSRSVFTNVQGFYIWYPTDASSFTRNTFIQSQGLSIGTHGAFLVEGNAFLNPLAPYNASGPAALVNWAAYGDPVTVRHNSFSLPPGSRAIELPEGYGSVAVDARENYFGTTYKGIIDGLVLDRLDDIDRGNAVILAGFLSEAHPGTPVMPMYIRGGSQNDLLVGLSRNDTLVGGADNDTLSGGSGRDLLIGGRGNDTYITDSGDTIKELAGGGRDTVLSQASATLGANVEDLVLTGTGALKGFGNGLANKMTGSADANLMEGRGGADTLIGLRGQDTLGGGAGNDRLLGGTGKDVLTGGAGADVFVFDSALGAANADRITDFSVGDDTIHLDDAIFLRLAPAKLTAAAFASNDTGLARDPSDRIIYETDSGKLFYDTDGSGSGARVLFAMLAPHLAITHSDFFVF</sequence>
<accession>A0AAX1UJS4</accession>
<dbReference type="Gene3D" id="2.150.10.10">
    <property type="entry name" value="Serralysin-like metalloprotease, C-terminal"/>
    <property type="match status" value="2"/>
</dbReference>
<dbReference type="PANTHER" id="PTHR38340">
    <property type="entry name" value="S-LAYER PROTEIN"/>
    <property type="match status" value="1"/>
</dbReference>
<dbReference type="PRINTS" id="PR00313">
    <property type="entry name" value="CABNDNGRPT"/>
</dbReference>
<dbReference type="RefSeq" id="WP_119000396.1">
    <property type="nucleotide sequence ID" value="NZ_CP033437.1"/>
</dbReference>
<keyword evidence="2" id="KW-0964">Secreted</keyword>
<evidence type="ECO:0000313" key="3">
    <source>
        <dbReference type="EMBL" id="RHZ94268.1"/>
    </source>
</evidence>
<dbReference type="GO" id="GO:0005509">
    <property type="term" value="F:calcium ion binding"/>
    <property type="evidence" value="ECO:0007669"/>
    <property type="project" value="InterPro"/>
</dbReference>
<comment type="subcellular location">
    <subcellularLocation>
        <location evidence="1">Secreted</location>
    </subcellularLocation>
</comment>
<comment type="caution">
    <text evidence="3">The sequence shown here is derived from an EMBL/GenBank/DDBJ whole genome shotgun (WGS) entry which is preliminary data.</text>
</comment>
<dbReference type="AlphaFoldDB" id="A0AAX1UJS4"/>
<dbReference type="GO" id="GO:0005576">
    <property type="term" value="C:extracellular region"/>
    <property type="evidence" value="ECO:0007669"/>
    <property type="project" value="UniProtKB-SubCell"/>
</dbReference>
<name>A0AAX1UJS4_CERSP</name>